<dbReference type="GeneID" id="30209335"/>
<dbReference type="KEGG" id="kbi:30209335"/>
<reference evidence="2" key="3">
    <citation type="submission" date="2014-01" db="EMBL/GenBank/DDBJ databases">
        <title>Evolution of pathogenesis and genome organization in the Tremellales.</title>
        <authorList>
            <person name="Cuomo C."/>
            <person name="Litvintseva A."/>
            <person name="Heitman J."/>
            <person name="Chen Y."/>
            <person name="Sun S."/>
            <person name="Springer D."/>
            <person name="Dromer F."/>
            <person name="Young S."/>
            <person name="Zeng Q."/>
            <person name="Chapman S."/>
            <person name="Gujja S."/>
            <person name="Saif S."/>
            <person name="Birren B."/>
        </authorList>
    </citation>
    <scope>NUCLEOTIDE SEQUENCE</scope>
    <source>
        <strain evidence="2">CBS 10118</strain>
    </source>
</reference>
<dbReference type="VEuPathDB" id="FungiDB:I302_04936"/>
<dbReference type="EMBL" id="CP144544">
    <property type="protein sequence ID" value="WVW83793.1"/>
    <property type="molecule type" value="Genomic_DNA"/>
</dbReference>
<feature type="region of interest" description="Disordered" evidence="1">
    <location>
        <begin position="77"/>
        <end position="97"/>
    </location>
</feature>
<evidence type="ECO:0000313" key="2">
    <source>
        <dbReference type="EMBL" id="OCF25126.1"/>
    </source>
</evidence>
<name>A0A1B9G278_9TREE</name>
<dbReference type="RefSeq" id="XP_019046196.1">
    <property type="nucleotide sequence ID" value="XM_019191566.1"/>
</dbReference>
<dbReference type="AlphaFoldDB" id="A0A1B9G278"/>
<feature type="compositionally biased region" description="Basic and acidic residues" evidence="1">
    <location>
        <begin position="79"/>
        <end position="97"/>
    </location>
</feature>
<reference evidence="3" key="4">
    <citation type="submission" date="2024-02" db="EMBL/GenBank/DDBJ databases">
        <title>Comparative genomics of Cryptococcus and Kwoniella reveals pathogenesis evolution and contrasting modes of karyotype evolution via chromosome fusion or intercentromeric recombination.</title>
        <authorList>
            <person name="Coelho M.A."/>
            <person name="David-Palma M."/>
            <person name="Shea T."/>
            <person name="Bowers K."/>
            <person name="McGinley-Smith S."/>
            <person name="Mohammad A.W."/>
            <person name="Gnirke A."/>
            <person name="Yurkov A.M."/>
            <person name="Nowrousian M."/>
            <person name="Sun S."/>
            <person name="Cuomo C.A."/>
            <person name="Heitman J."/>
        </authorList>
    </citation>
    <scope>NUCLEOTIDE SEQUENCE</scope>
    <source>
        <strain evidence="3">CBS 10118</strain>
    </source>
</reference>
<dbReference type="Proteomes" id="UP000092730">
    <property type="component" value="Chromosome 4"/>
</dbReference>
<evidence type="ECO:0000313" key="4">
    <source>
        <dbReference type="Proteomes" id="UP000092730"/>
    </source>
</evidence>
<accession>A0A1B9G278</accession>
<evidence type="ECO:0000256" key="1">
    <source>
        <dbReference type="SAM" id="MobiDB-lite"/>
    </source>
</evidence>
<proteinExistence type="predicted"/>
<sequence length="587" mass="67698">MPMRLRPRPGRIRPDIHIPNDIILRIALFCYSPTLLPLMRVSWTVYAITSPLLYRSIEIDDHNAPLVFTGLPLPAKVQGDQREEGKGSKKKEGTKKEKEVWPDVALISEDEAEAPNTKIKKINSKKSNYIPDAKSEERKLDLFRYTTSLKMGCRPPTWLSKALIEYAQQQKSVDEGFVMFPNLERIIITGTAVKQWANRQDRLITAEHMKYLIKLDLDHLEDLCKCKLVDDPFTLLVKIIGRPKHLCITLPQYTQEDHRNFLEERCKATSISRKNLKPDVKKRWEDRFGWMVKDITAQIPDEFHIRKFLPRVQQTQFLRTVADGGGFEGFGALRGLDGKEEISNFIIRNVTTGVIPFGNEPDKIFFTFPIEYQPAIQKRDYPFQTPDLEDRYGQLRWIIQGLLSGKTLDLMSVRSDELTKERMKLTRRLLEATSLKSRESPISEEQARLNQLMIDNHNQMRMIMGGEDGFGSGLEEQEDIEDKGGDELRTDVDATIPDRLSRKMKDTQVIFPNITNNDREWWSDLVDALGTIYPFNKRDEEDYDIIRSKVQLKEADKDDKEVRCECCGTIGGDLGSAVKKFGMKGRK</sequence>
<keyword evidence="4" id="KW-1185">Reference proteome</keyword>
<dbReference type="EMBL" id="KI894021">
    <property type="protein sequence ID" value="OCF25126.1"/>
    <property type="molecule type" value="Genomic_DNA"/>
</dbReference>
<gene>
    <name evidence="2" type="ORF">I302_04936</name>
    <name evidence="3" type="ORF">I302_105814</name>
</gene>
<dbReference type="OrthoDB" id="2566630at2759"/>
<protein>
    <submittedName>
        <fullName evidence="2">Uncharacterized protein</fullName>
    </submittedName>
</protein>
<evidence type="ECO:0000313" key="3">
    <source>
        <dbReference type="EMBL" id="WVW83793.1"/>
    </source>
</evidence>
<organism evidence="2">
    <name type="scientific">Kwoniella bestiolae CBS 10118</name>
    <dbReference type="NCBI Taxonomy" id="1296100"/>
    <lineage>
        <taxon>Eukaryota</taxon>
        <taxon>Fungi</taxon>
        <taxon>Dikarya</taxon>
        <taxon>Basidiomycota</taxon>
        <taxon>Agaricomycotina</taxon>
        <taxon>Tremellomycetes</taxon>
        <taxon>Tremellales</taxon>
        <taxon>Cryptococcaceae</taxon>
        <taxon>Kwoniella</taxon>
    </lineage>
</organism>
<reference evidence="2" key="1">
    <citation type="submission" date="2013-07" db="EMBL/GenBank/DDBJ databases">
        <title>The Genome Sequence of Cryptococcus bestiolae CBS10118.</title>
        <authorList>
            <consortium name="The Broad Institute Genome Sequencing Platform"/>
            <person name="Cuomo C."/>
            <person name="Litvintseva A."/>
            <person name="Chen Y."/>
            <person name="Heitman J."/>
            <person name="Sun S."/>
            <person name="Springer D."/>
            <person name="Dromer F."/>
            <person name="Young S.K."/>
            <person name="Zeng Q."/>
            <person name="Gargeya S."/>
            <person name="Fitzgerald M."/>
            <person name="Abouelleil A."/>
            <person name="Alvarado L."/>
            <person name="Berlin A.M."/>
            <person name="Chapman S.B."/>
            <person name="Dewar J."/>
            <person name="Goldberg J."/>
            <person name="Griggs A."/>
            <person name="Gujja S."/>
            <person name="Hansen M."/>
            <person name="Howarth C."/>
            <person name="Imamovic A."/>
            <person name="Larimer J."/>
            <person name="McCowan C."/>
            <person name="Murphy C."/>
            <person name="Pearson M."/>
            <person name="Priest M."/>
            <person name="Roberts A."/>
            <person name="Saif S."/>
            <person name="Shea T."/>
            <person name="Sykes S."/>
            <person name="Wortman J."/>
            <person name="Nusbaum C."/>
            <person name="Birren B."/>
        </authorList>
    </citation>
    <scope>NUCLEOTIDE SEQUENCE [LARGE SCALE GENOMIC DNA]</scope>
    <source>
        <strain evidence="2">CBS 10118</strain>
    </source>
</reference>
<reference evidence="3" key="2">
    <citation type="submission" date="2013-07" db="EMBL/GenBank/DDBJ databases">
        <authorList>
            <consortium name="The Broad Institute Genome Sequencing Platform"/>
            <person name="Cuomo C."/>
            <person name="Litvintseva A."/>
            <person name="Chen Y."/>
            <person name="Heitman J."/>
            <person name="Sun S."/>
            <person name="Springer D."/>
            <person name="Dromer F."/>
            <person name="Young S.K."/>
            <person name="Zeng Q."/>
            <person name="Gargeya S."/>
            <person name="Fitzgerald M."/>
            <person name="Abouelleil A."/>
            <person name="Alvarado L."/>
            <person name="Berlin A.M."/>
            <person name="Chapman S.B."/>
            <person name="Dewar J."/>
            <person name="Goldberg J."/>
            <person name="Griggs A."/>
            <person name="Gujja S."/>
            <person name="Hansen M."/>
            <person name="Howarth C."/>
            <person name="Imamovic A."/>
            <person name="Larimer J."/>
            <person name="McCowan C."/>
            <person name="Murphy C."/>
            <person name="Pearson M."/>
            <person name="Priest M."/>
            <person name="Roberts A."/>
            <person name="Saif S."/>
            <person name="Shea T."/>
            <person name="Sykes S."/>
            <person name="Wortman J."/>
            <person name="Nusbaum C."/>
            <person name="Birren B."/>
        </authorList>
    </citation>
    <scope>NUCLEOTIDE SEQUENCE</scope>
    <source>
        <strain evidence="3">CBS 10118</strain>
    </source>
</reference>